<sequence length="295" mass="34055">MKCDECCQVCGLETESVNHVLFSCTFARQVWAISGFPSPPGGFSDTSLFQNMKYLFSTIQDSSQVVEIVRVYPWTLWYLWKNRNSLLFEGFLYDSIQIWKKAEDEASLWFVAQSLGSEGKGVGVDSEQKREVKWKKPPRHFFKCNIGMSWSKTKWLAGAAWVLRDSNGVVCLHSRRAFGSVGSKDEAFFLAFLWSLESMISHRIFKVHFAFEGRVLVNAINKPKAWPSFNFKVKEIMMLLVNFLDWKVMFELPAANRGACLIAQSVVNQDRFQSYVALGQPRWLSVLFEMERDFR</sequence>
<dbReference type="InterPro" id="IPR052929">
    <property type="entry name" value="RNase_H-like_EbsB-rel"/>
</dbReference>
<dbReference type="Pfam" id="PF13456">
    <property type="entry name" value="RVT_3"/>
    <property type="match status" value="1"/>
</dbReference>
<dbReference type="AlphaFoldDB" id="A0A8S9JF47"/>
<evidence type="ECO:0000259" key="1">
    <source>
        <dbReference type="Pfam" id="PF13456"/>
    </source>
</evidence>
<reference evidence="2" key="1">
    <citation type="submission" date="2019-12" db="EMBL/GenBank/DDBJ databases">
        <title>Genome sequencing and annotation of Brassica cretica.</title>
        <authorList>
            <person name="Studholme D.J."/>
            <person name="Sarris P.F."/>
        </authorList>
    </citation>
    <scope>NUCLEOTIDE SEQUENCE</scope>
    <source>
        <strain evidence="2">PFS-001/15</strain>
        <tissue evidence="2">Leaf</tissue>
    </source>
</reference>
<dbReference type="PANTHER" id="PTHR47074:SF49">
    <property type="entry name" value="POLYNUCLEOTIDYL TRANSFERASE, RIBONUCLEASE H-LIKE SUPERFAMILY PROTEIN"/>
    <property type="match status" value="1"/>
</dbReference>
<gene>
    <name evidence="2" type="ORF">F2Q68_00003185</name>
</gene>
<proteinExistence type="predicted"/>
<dbReference type="EMBL" id="QGKW02001660">
    <property type="protein sequence ID" value="KAF2580249.1"/>
    <property type="molecule type" value="Genomic_DNA"/>
</dbReference>
<evidence type="ECO:0000313" key="3">
    <source>
        <dbReference type="Proteomes" id="UP000712281"/>
    </source>
</evidence>
<dbReference type="Proteomes" id="UP000712281">
    <property type="component" value="Unassembled WGS sequence"/>
</dbReference>
<accession>A0A8S9JF47</accession>
<comment type="caution">
    <text evidence="2">The sequence shown here is derived from an EMBL/GenBank/DDBJ whole genome shotgun (WGS) entry which is preliminary data.</text>
</comment>
<dbReference type="PANTHER" id="PTHR47074">
    <property type="entry name" value="BNAC02G40300D PROTEIN"/>
    <property type="match status" value="1"/>
</dbReference>
<protein>
    <recommendedName>
        <fullName evidence="1">RNase H type-1 domain-containing protein</fullName>
    </recommendedName>
</protein>
<dbReference type="GO" id="GO:0004523">
    <property type="term" value="F:RNA-DNA hybrid ribonuclease activity"/>
    <property type="evidence" value="ECO:0007669"/>
    <property type="project" value="InterPro"/>
</dbReference>
<evidence type="ECO:0000313" key="2">
    <source>
        <dbReference type="EMBL" id="KAF2580249.1"/>
    </source>
</evidence>
<dbReference type="GO" id="GO:0003676">
    <property type="term" value="F:nucleic acid binding"/>
    <property type="evidence" value="ECO:0007669"/>
    <property type="project" value="InterPro"/>
</dbReference>
<dbReference type="InterPro" id="IPR002156">
    <property type="entry name" value="RNaseH_domain"/>
</dbReference>
<organism evidence="2 3">
    <name type="scientific">Brassica cretica</name>
    <name type="common">Mustard</name>
    <dbReference type="NCBI Taxonomy" id="69181"/>
    <lineage>
        <taxon>Eukaryota</taxon>
        <taxon>Viridiplantae</taxon>
        <taxon>Streptophyta</taxon>
        <taxon>Embryophyta</taxon>
        <taxon>Tracheophyta</taxon>
        <taxon>Spermatophyta</taxon>
        <taxon>Magnoliopsida</taxon>
        <taxon>eudicotyledons</taxon>
        <taxon>Gunneridae</taxon>
        <taxon>Pentapetalae</taxon>
        <taxon>rosids</taxon>
        <taxon>malvids</taxon>
        <taxon>Brassicales</taxon>
        <taxon>Brassicaceae</taxon>
        <taxon>Brassiceae</taxon>
        <taxon>Brassica</taxon>
    </lineage>
</organism>
<name>A0A8S9JF47_BRACR</name>
<feature type="domain" description="RNase H type-1" evidence="1">
    <location>
        <begin position="149"/>
        <end position="265"/>
    </location>
</feature>